<sequence>GLATVNVDAVLNVTSGEWEATLDLTELASYTITASFNGETVPPEEGQEEYTVEVHEGMLDPDATSMAGPGLSDAIVGSYTFDIYPRDDALNSLTYIADVGNVQCQMTLQNYKDDVQTSYKVTTDNEGNDCVPDDSCRSEDSSTECLFHVTYTVEHAGDYVLTVELCPPDVTKLKQSQARKRSTSFRRMTSMETE</sequence>
<evidence type="ECO:0000313" key="1">
    <source>
        <dbReference type="EMBL" id="KAK3255603.1"/>
    </source>
</evidence>
<name>A0AAE0KP68_9CHLO</name>
<protein>
    <submittedName>
        <fullName evidence="1">Uncharacterized protein</fullName>
    </submittedName>
</protein>
<dbReference type="EMBL" id="LGRX02022453">
    <property type="protein sequence ID" value="KAK3255603.1"/>
    <property type="molecule type" value="Genomic_DNA"/>
</dbReference>
<dbReference type="Proteomes" id="UP001190700">
    <property type="component" value="Unassembled WGS sequence"/>
</dbReference>
<dbReference type="Gene3D" id="2.60.40.10">
    <property type="entry name" value="Immunoglobulins"/>
    <property type="match status" value="1"/>
</dbReference>
<dbReference type="InterPro" id="IPR013783">
    <property type="entry name" value="Ig-like_fold"/>
</dbReference>
<accession>A0AAE0KP68</accession>
<gene>
    <name evidence="1" type="ORF">CYMTET_35226</name>
</gene>
<proteinExistence type="predicted"/>
<comment type="caution">
    <text evidence="1">The sequence shown here is derived from an EMBL/GenBank/DDBJ whole genome shotgun (WGS) entry which is preliminary data.</text>
</comment>
<dbReference type="AlphaFoldDB" id="A0AAE0KP68"/>
<feature type="non-terminal residue" evidence="1">
    <location>
        <position position="1"/>
    </location>
</feature>
<reference evidence="1 2" key="1">
    <citation type="journal article" date="2015" name="Genome Biol. Evol.">
        <title>Comparative Genomics of a Bacterivorous Green Alga Reveals Evolutionary Causalities and Consequences of Phago-Mixotrophic Mode of Nutrition.</title>
        <authorList>
            <person name="Burns J.A."/>
            <person name="Paasch A."/>
            <person name="Narechania A."/>
            <person name="Kim E."/>
        </authorList>
    </citation>
    <scope>NUCLEOTIDE SEQUENCE [LARGE SCALE GENOMIC DNA]</scope>
    <source>
        <strain evidence="1 2">PLY_AMNH</strain>
    </source>
</reference>
<evidence type="ECO:0000313" key="2">
    <source>
        <dbReference type="Proteomes" id="UP001190700"/>
    </source>
</evidence>
<keyword evidence="2" id="KW-1185">Reference proteome</keyword>
<organism evidence="1 2">
    <name type="scientific">Cymbomonas tetramitiformis</name>
    <dbReference type="NCBI Taxonomy" id="36881"/>
    <lineage>
        <taxon>Eukaryota</taxon>
        <taxon>Viridiplantae</taxon>
        <taxon>Chlorophyta</taxon>
        <taxon>Pyramimonadophyceae</taxon>
        <taxon>Pyramimonadales</taxon>
        <taxon>Pyramimonadaceae</taxon>
        <taxon>Cymbomonas</taxon>
    </lineage>
</organism>